<reference evidence="4 5" key="1">
    <citation type="journal article" date="2013" name="J. Mol. Microbiol. Biotechnol.">
        <title>Analysis of the Complete Genomes of Acholeplasma brassicae , A. palmae and A. laidlawii and Their Comparison to the Obligate Parasites from ' Candidatus Phytoplasma'.</title>
        <authorList>
            <person name="Kube M."/>
            <person name="Siewert C."/>
            <person name="Migdoll A.M."/>
            <person name="Duduk B."/>
            <person name="Holz S."/>
            <person name="Rabus R."/>
            <person name="Seemuller E."/>
            <person name="Mitrovic J."/>
            <person name="Muller I."/>
            <person name="Buttner C."/>
            <person name="Reinhardt R."/>
        </authorList>
    </citation>
    <scope>NUCLEOTIDE SEQUENCE [LARGE SCALE GENOMIC DNA]</scope>
    <source>
        <strain evidence="4 5">J233</strain>
    </source>
</reference>
<dbReference type="Gene3D" id="3.90.79.10">
    <property type="entry name" value="Nucleoside Triphosphate Pyrophosphohydrolase"/>
    <property type="match status" value="1"/>
</dbReference>
<dbReference type="GO" id="GO:0016787">
    <property type="term" value="F:hydrolase activity"/>
    <property type="evidence" value="ECO:0007669"/>
    <property type="project" value="UniProtKB-KW"/>
</dbReference>
<evidence type="ECO:0000313" key="5">
    <source>
        <dbReference type="Proteomes" id="UP000032740"/>
    </source>
</evidence>
<dbReference type="PANTHER" id="PTHR43736">
    <property type="entry name" value="ADP-RIBOSE PYROPHOSPHATASE"/>
    <property type="match status" value="1"/>
</dbReference>
<dbReference type="HOGENOM" id="CLU_106692_2_0_14"/>
<dbReference type="PROSITE" id="PS00893">
    <property type="entry name" value="NUDIX_BOX"/>
    <property type="match status" value="1"/>
</dbReference>
<dbReference type="InterPro" id="IPR015797">
    <property type="entry name" value="NUDIX_hydrolase-like_dom_sf"/>
</dbReference>
<keyword evidence="5" id="KW-1185">Reference proteome</keyword>
<dbReference type="OrthoDB" id="511483at2"/>
<dbReference type="RefSeq" id="WP_026659393.1">
    <property type="nucleotide sequence ID" value="NC_022538.1"/>
</dbReference>
<dbReference type="SUPFAM" id="SSF55811">
    <property type="entry name" value="Nudix"/>
    <property type="match status" value="1"/>
</dbReference>
<keyword evidence="2 4" id="KW-0378">Hydrolase</keyword>
<dbReference type="PROSITE" id="PS51462">
    <property type="entry name" value="NUDIX"/>
    <property type="match status" value="1"/>
</dbReference>
<evidence type="ECO:0000259" key="3">
    <source>
        <dbReference type="PROSITE" id="PS51462"/>
    </source>
</evidence>
<evidence type="ECO:0000256" key="1">
    <source>
        <dbReference type="ARBA" id="ARBA00005582"/>
    </source>
</evidence>
<gene>
    <name evidence="4" type="ORF">BN85408160</name>
</gene>
<comment type="similarity">
    <text evidence="1">Belongs to the Nudix hydrolase family.</text>
</comment>
<dbReference type="Pfam" id="PF00293">
    <property type="entry name" value="NUDIX"/>
    <property type="match status" value="1"/>
</dbReference>
<dbReference type="Proteomes" id="UP000032740">
    <property type="component" value="Chromosome"/>
</dbReference>
<evidence type="ECO:0000313" key="4">
    <source>
        <dbReference type="EMBL" id="CCV64393.1"/>
    </source>
</evidence>
<dbReference type="AlphaFoldDB" id="U4KL03"/>
<proteinExistence type="inferred from homology"/>
<feature type="domain" description="Nudix hydrolase" evidence="3">
    <location>
        <begin position="18"/>
        <end position="152"/>
    </location>
</feature>
<organism evidence="4 5">
    <name type="scientific">Alteracholeplasma palmae (strain ATCC 49389 / J233)</name>
    <name type="common">Acholeplasma palmae</name>
    <dbReference type="NCBI Taxonomy" id="1318466"/>
    <lineage>
        <taxon>Bacteria</taxon>
        <taxon>Bacillati</taxon>
        <taxon>Mycoplasmatota</taxon>
        <taxon>Mollicutes</taxon>
        <taxon>Acholeplasmatales</taxon>
        <taxon>Acholeplasmataceae</taxon>
        <taxon>Acholeplasma</taxon>
    </lineage>
</organism>
<name>U4KL03_ALTPJ</name>
<dbReference type="InterPro" id="IPR000086">
    <property type="entry name" value="NUDIX_hydrolase_dom"/>
</dbReference>
<dbReference type="EMBL" id="FO681347">
    <property type="protein sequence ID" value="CCV64393.1"/>
    <property type="molecule type" value="Genomic_DNA"/>
</dbReference>
<dbReference type="CDD" id="cd02883">
    <property type="entry name" value="NUDIX_Hydrolase"/>
    <property type="match status" value="1"/>
</dbReference>
<protein>
    <submittedName>
        <fullName evidence="4">NUDIX hydrolase</fullName>
    </submittedName>
</protein>
<dbReference type="PANTHER" id="PTHR43736:SF1">
    <property type="entry name" value="DIHYDRONEOPTERIN TRIPHOSPHATE DIPHOSPHATASE"/>
    <property type="match status" value="1"/>
</dbReference>
<dbReference type="InterPro" id="IPR020084">
    <property type="entry name" value="NUDIX_hydrolase_CS"/>
</dbReference>
<accession>U4KL03</accession>
<sequence length="167" mass="19290">MFNYTIGIEYKSNGSTEFDRKAARAIIIKNNKILVLASDNDEVKLPGGGLDENETFIDALNREVLEETGYTVLKNKEFGIIDTYGKSKTDQTKVFSMQSKYYLVEISDIKNETNFQGYEITQNFNPIWISIEEAIKTNETAYSKNIYNDIAERELLVFKEIMKYMSR</sequence>
<evidence type="ECO:0000256" key="2">
    <source>
        <dbReference type="ARBA" id="ARBA00022801"/>
    </source>
</evidence>
<dbReference type="KEGG" id="apal:BN85408160"/>